<name>A0ABV0KKX5_9CYAN</name>
<evidence type="ECO:0000313" key="3">
    <source>
        <dbReference type="Proteomes" id="UP001476950"/>
    </source>
</evidence>
<dbReference type="EMBL" id="JAMPLM010000013">
    <property type="protein sequence ID" value="MEP1059825.1"/>
    <property type="molecule type" value="Genomic_DNA"/>
</dbReference>
<evidence type="ECO:0000256" key="1">
    <source>
        <dbReference type="SAM" id="Phobius"/>
    </source>
</evidence>
<reference evidence="2 3" key="1">
    <citation type="submission" date="2022-04" db="EMBL/GenBank/DDBJ databases">
        <title>Positive selection, recombination, and allopatry shape intraspecific diversity of widespread and dominant cyanobacteria.</title>
        <authorList>
            <person name="Wei J."/>
            <person name="Shu W."/>
            <person name="Hu C."/>
        </authorList>
    </citation>
    <scope>NUCLEOTIDE SEQUENCE [LARGE SCALE GENOMIC DNA]</scope>
    <source>
        <strain evidence="2 3">AS-A4</strain>
    </source>
</reference>
<keyword evidence="1" id="KW-1133">Transmembrane helix</keyword>
<evidence type="ECO:0000313" key="2">
    <source>
        <dbReference type="EMBL" id="MEP1059825.1"/>
    </source>
</evidence>
<protein>
    <submittedName>
        <fullName evidence="2">Uncharacterized protein</fullName>
    </submittedName>
</protein>
<sequence>MQETPVTHRPTERQITRKNLFSSLIIGLVLGTIAGTPIGWFTHRIYAQQRTAQVLLCRQQSFGLPEADLQARCGAPY</sequence>
<proteinExistence type="predicted"/>
<organism evidence="2 3">
    <name type="scientific">Stenomitos frigidus AS-A4</name>
    <dbReference type="NCBI Taxonomy" id="2933935"/>
    <lineage>
        <taxon>Bacteria</taxon>
        <taxon>Bacillati</taxon>
        <taxon>Cyanobacteriota</taxon>
        <taxon>Cyanophyceae</taxon>
        <taxon>Leptolyngbyales</taxon>
        <taxon>Leptolyngbyaceae</taxon>
        <taxon>Stenomitos</taxon>
    </lineage>
</organism>
<feature type="transmembrane region" description="Helical" evidence="1">
    <location>
        <begin position="20"/>
        <end position="41"/>
    </location>
</feature>
<keyword evidence="3" id="KW-1185">Reference proteome</keyword>
<dbReference type="Proteomes" id="UP001476950">
    <property type="component" value="Unassembled WGS sequence"/>
</dbReference>
<keyword evidence="1" id="KW-0472">Membrane</keyword>
<keyword evidence="1" id="KW-0812">Transmembrane</keyword>
<dbReference type="RefSeq" id="WP_190449529.1">
    <property type="nucleotide sequence ID" value="NZ_JAMPLM010000013.1"/>
</dbReference>
<comment type="caution">
    <text evidence="2">The sequence shown here is derived from an EMBL/GenBank/DDBJ whole genome shotgun (WGS) entry which is preliminary data.</text>
</comment>
<accession>A0ABV0KKX5</accession>
<gene>
    <name evidence="2" type="ORF">NDI38_15410</name>
</gene>